<evidence type="ECO:0000256" key="5">
    <source>
        <dbReference type="ARBA" id="ARBA00023242"/>
    </source>
</evidence>
<evidence type="ECO:0000313" key="7">
    <source>
        <dbReference type="Proteomes" id="UP000521872"/>
    </source>
</evidence>
<comment type="caution">
    <text evidence="6">The sequence shown here is derived from an EMBL/GenBank/DDBJ whole genome shotgun (WGS) entry which is preliminary data.</text>
</comment>
<dbReference type="GO" id="GO:0005634">
    <property type="term" value="C:nucleus"/>
    <property type="evidence" value="ECO:0007669"/>
    <property type="project" value="UniProtKB-SubCell"/>
</dbReference>
<keyword evidence="4" id="KW-0804">Transcription</keyword>
<dbReference type="EMBL" id="JAACJL010000030">
    <property type="protein sequence ID" value="KAF4617222.1"/>
    <property type="molecule type" value="Genomic_DNA"/>
</dbReference>
<evidence type="ECO:0000256" key="2">
    <source>
        <dbReference type="ARBA" id="ARBA00022723"/>
    </source>
</evidence>
<evidence type="ECO:0008006" key="8">
    <source>
        <dbReference type="Google" id="ProtNLM"/>
    </source>
</evidence>
<reference evidence="6 7" key="1">
    <citation type="submission" date="2019-12" db="EMBL/GenBank/DDBJ databases">
        <authorList>
            <person name="Floudas D."/>
            <person name="Bentzer J."/>
            <person name="Ahren D."/>
            <person name="Johansson T."/>
            <person name="Persson P."/>
            <person name="Tunlid A."/>
        </authorList>
    </citation>
    <scope>NUCLEOTIDE SEQUENCE [LARGE SCALE GENOMIC DNA]</scope>
    <source>
        <strain evidence="6 7">CBS 102.39</strain>
    </source>
</reference>
<protein>
    <recommendedName>
        <fullName evidence="8">Transcription factor domain-containing protein</fullName>
    </recommendedName>
</protein>
<organism evidence="6 7">
    <name type="scientific">Agrocybe pediades</name>
    <dbReference type="NCBI Taxonomy" id="84607"/>
    <lineage>
        <taxon>Eukaryota</taxon>
        <taxon>Fungi</taxon>
        <taxon>Dikarya</taxon>
        <taxon>Basidiomycota</taxon>
        <taxon>Agaricomycotina</taxon>
        <taxon>Agaricomycetes</taxon>
        <taxon>Agaricomycetidae</taxon>
        <taxon>Agaricales</taxon>
        <taxon>Agaricineae</taxon>
        <taxon>Strophariaceae</taxon>
        <taxon>Agrocybe</taxon>
    </lineage>
</organism>
<accession>A0A8H4QTT6</accession>
<dbReference type="InterPro" id="IPR050815">
    <property type="entry name" value="TF_fung"/>
</dbReference>
<sequence length="455" mass="51302">MPHTSQATLPSIKEPSKRAQEAVIKRILTNATQLGFLLHPGRFYESFMLNLHFGHPGRPLPVLICTIYLWAIRLTSNNTTPQIAEEQYLAWALESRAVQPGEWHPYKAMHAIQAEVLLATYFFARMKHAEGRAHVAAAVSMVVLAGLQNIRCGLSGDAVPPPAAQPLNEPADLIEEGERITGLWTVLNLDHYWAGAFGHPMNFDHARMVVHAPWPIEMQLYQQGFLQKDFRTSDTVIDFLDNKGTFDFALALQGMEAKAAILWERGSEFSRKRMGNISRIRQEANRLKDLLAIVEDFLPYKGPDHQPEPKEVTIQMMSNDEAARVLFIYTMLCATEIRIATQLLHGENGDKEREKRFRMATNILKTVDSLRKTGCSYVNPVIGNAWLDASRVLVDELQIVARLRASRQLRVNHPYDASVMIACLKEAVPNMSVFGANIPLLSSQIGEIRKFLANW</sequence>
<evidence type="ECO:0000313" key="6">
    <source>
        <dbReference type="EMBL" id="KAF4617222.1"/>
    </source>
</evidence>
<comment type="subcellular location">
    <subcellularLocation>
        <location evidence="1">Nucleus</location>
    </subcellularLocation>
</comment>
<dbReference type="PANTHER" id="PTHR47338:SF29">
    <property type="entry name" value="ZN(2)-C6 FUNGAL-TYPE DOMAIN-CONTAINING PROTEIN"/>
    <property type="match status" value="1"/>
</dbReference>
<keyword evidence="2" id="KW-0479">Metal-binding</keyword>
<evidence type="ECO:0000256" key="4">
    <source>
        <dbReference type="ARBA" id="ARBA00023163"/>
    </source>
</evidence>
<evidence type="ECO:0000256" key="3">
    <source>
        <dbReference type="ARBA" id="ARBA00023015"/>
    </source>
</evidence>
<name>A0A8H4QTT6_9AGAR</name>
<keyword evidence="5" id="KW-0539">Nucleus</keyword>
<dbReference type="Proteomes" id="UP000521872">
    <property type="component" value="Unassembled WGS sequence"/>
</dbReference>
<dbReference type="PANTHER" id="PTHR47338">
    <property type="entry name" value="ZN(II)2CYS6 TRANSCRIPTION FACTOR (EUROFUNG)-RELATED"/>
    <property type="match status" value="1"/>
</dbReference>
<keyword evidence="7" id="KW-1185">Reference proteome</keyword>
<evidence type="ECO:0000256" key="1">
    <source>
        <dbReference type="ARBA" id="ARBA00004123"/>
    </source>
</evidence>
<dbReference type="GO" id="GO:0000981">
    <property type="term" value="F:DNA-binding transcription factor activity, RNA polymerase II-specific"/>
    <property type="evidence" value="ECO:0007669"/>
    <property type="project" value="InterPro"/>
</dbReference>
<keyword evidence="3" id="KW-0805">Transcription regulation</keyword>
<gene>
    <name evidence="6" type="ORF">D9613_006426</name>
</gene>
<dbReference type="CDD" id="cd12148">
    <property type="entry name" value="fungal_TF_MHR"/>
    <property type="match status" value="1"/>
</dbReference>
<dbReference type="AlphaFoldDB" id="A0A8H4QTT6"/>
<dbReference type="GO" id="GO:0046872">
    <property type="term" value="F:metal ion binding"/>
    <property type="evidence" value="ECO:0007669"/>
    <property type="project" value="UniProtKB-KW"/>
</dbReference>
<proteinExistence type="predicted"/>